<keyword evidence="1" id="KW-0645">Protease</keyword>
<dbReference type="SUPFAM" id="SSF56672">
    <property type="entry name" value="DNA/RNA polymerases"/>
    <property type="match status" value="1"/>
</dbReference>
<evidence type="ECO:0000259" key="6">
    <source>
        <dbReference type="PROSITE" id="PS50994"/>
    </source>
</evidence>
<dbReference type="Pfam" id="PF13976">
    <property type="entry name" value="gag_pre-integrs"/>
    <property type="match status" value="1"/>
</dbReference>
<dbReference type="EMBL" id="GEVK01005575">
    <property type="protein sequence ID" value="JAU47257.1"/>
    <property type="molecule type" value="Transcribed_RNA"/>
</dbReference>
<dbReference type="InterPro" id="IPR043502">
    <property type="entry name" value="DNA/RNA_pol_sf"/>
</dbReference>
<feature type="region of interest" description="Disordered" evidence="5">
    <location>
        <begin position="284"/>
        <end position="309"/>
    </location>
</feature>
<feature type="compositionally biased region" description="Basic and acidic residues" evidence="5">
    <location>
        <begin position="842"/>
        <end position="861"/>
    </location>
</feature>
<dbReference type="InterPro" id="IPR036397">
    <property type="entry name" value="RNaseH_sf"/>
</dbReference>
<dbReference type="InterPro" id="IPR054722">
    <property type="entry name" value="PolX-like_BBD"/>
</dbReference>
<dbReference type="InterPro" id="IPR057670">
    <property type="entry name" value="SH3_retrovirus"/>
</dbReference>
<dbReference type="GO" id="GO:0046872">
    <property type="term" value="F:metal ion binding"/>
    <property type="evidence" value="ECO:0007669"/>
    <property type="project" value="UniProtKB-KW"/>
</dbReference>
<dbReference type="PANTHER" id="PTHR42648:SF28">
    <property type="entry name" value="TRANSPOSON-ENCODED PROTEIN WITH RIBONUCLEASE H-LIKE AND RETROVIRUS ZINC FINGER-LIKE DOMAINS"/>
    <property type="match status" value="1"/>
</dbReference>
<feature type="compositionally biased region" description="Pro residues" evidence="5">
    <location>
        <begin position="818"/>
        <end position="827"/>
    </location>
</feature>
<dbReference type="Gene3D" id="3.30.420.10">
    <property type="entry name" value="Ribonuclease H-like superfamily/Ribonuclease H"/>
    <property type="match status" value="1"/>
</dbReference>
<dbReference type="PROSITE" id="PS50994">
    <property type="entry name" value="INTEGRASE"/>
    <property type="match status" value="1"/>
</dbReference>
<dbReference type="InterPro" id="IPR025724">
    <property type="entry name" value="GAG-pre-integrase_dom"/>
</dbReference>
<organism evidence="7">
    <name type="scientific">Noccaea caerulescens</name>
    <name type="common">Alpine penny-cress</name>
    <name type="synonym">Thlaspi caerulescens</name>
    <dbReference type="NCBI Taxonomy" id="107243"/>
    <lineage>
        <taxon>Eukaryota</taxon>
        <taxon>Viridiplantae</taxon>
        <taxon>Streptophyta</taxon>
        <taxon>Embryophyta</taxon>
        <taxon>Tracheophyta</taxon>
        <taxon>Spermatophyta</taxon>
        <taxon>Magnoliopsida</taxon>
        <taxon>eudicotyledons</taxon>
        <taxon>Gunneridae</taxon>
        <taxon>Pentapetalae</taxon>
        <taxon>rosids</taxon>
        <taxon>malvids</taxon>
        <taxon>Brassicales</taxon>
        <taxon>Brassicaceae</taxon>
        <taxon>Coluteocarpeae</taxon>
        <taxon>Noccaea</taxon>
    </lineage>
</organism>
<protein>
    <submittedName>
        <fullName evidence="7">Retrovirus-related Pol polyprotein from transposon TNT 1-94</fullName>
    </submittedName>
</protein>
<dbReference type="GO" id="GO:0004190">
    <property type="term" value="F:aspartic-type endopeptidase activity"/>
    <property type="evidence" value="ECO:0007669"/>
    <property type="project" value="UniProtKB-KW"/>
</dbReference>
<accession>A0A1J3FT80</accession>
<evidence type="ECO:0000256" key="4">
    <source>
        <dbReference type="ARBA" id="ARBA00022801"/>
    </source>
</evidence>
<dbReference type="PANTHER" id="PTHR42648">
    <property type="entry name" value="TRANSPOSASE, PUTATIVE-RELATED"/>
    <property type="match status" value="1"/>
</dbReference>
<dbReference type="GO" id="GO:0015074">
    <property type="term" value="P:DNA integration"/>
    <property type="evidence" value="ECO:0007669"/>
    <property type="project" value="InterPro"/>
</dbReference>
<reference evidence="7" key="1">
    <citation type="submission" date="2016-07" db="EMBL/GenBank/DDBJ databases">
        <title>De novo transcriptome assembly of four accessions of the metal hyperaccumulator plant Noccaea caerulescens.</title>
        <authorList>
            <person name="Blande D."/>
            <person name="Halimaa P."/>
            <person name="Tervahauta A.I."/>
            <person name="Aarts M.G."/>
            <person name="Karenlampi S.O."/>
        </authorList>
    </citation>
    <scope>NUCLEOTIDE SEQUENCE</scope>
</reference>
<dbReference type="Pfam" id="PF07727">
    <property type="entry name" value="RVT_2"/>
    <property type="match status" value="1"/>
</dbReference>
<dbReference type="Pfam" id="PF14223">
    <property type="entry name" value="Retrotran_gag_2"/>
    <property type="match status" value="1"/>
</dbReference>
<keyword evidence="4" id="KW-0378">Hydrolase</keyword>
<dbReference type="GO" id="GO:0003676">
    <property type="term" value="F:nucleic acid binding"/>
    <property type="evidence" value="ECO:0007669"/>
    <property type="project" value="InterPro"/>
</dbReference>
<dbReference type="InterPro" id="IPR013103">
    <property type="entry name" value="RVT_2"/>
</dbReference>
<name>A0A1J3FT80_NOCCA</name>
<keyword evidence="3" id="KW-0064">Aspartyl protease</keyword>
<evidence type="ECO:0000313" key="7">
    <source>
        <dbReference type="EMBL" id="JAU47257.1"/>
    </source>
</evidence>
<dbReference type="GO" id="GO:0006508">
    <property type="term" value="P:proteolysis"/>
    <property type="evidence" value="ECO:0007669"/>
    <property type="project" value="UniProtKB-KW"/>
</dbReference>
<dbReference type="InterPro" id="IPR039537">
    <property type="entry name" value="Retrotran_Ty1/copia-like"/>
</dbReference>
<keyword evidence="2" id="KW-0479">Metal-binding</keyword>
<dbReference type="Pfam" id="PF25597">
    <property type="entry name" value="SH3_retrovirus"/>
    <property type="match status" value="1"/>
</dbReference>
<evidence type="ECO:0000256" key="2">
    <source>
        <dbReference type="ARBA" id="ARBA00022723"/>
    </source>
</evidence>
<feature type="region of interest" description="Disordered" evidence="5">
    <location>
        <begin position="808"/>
        <end position="879"/>
    </location>
</feature>
<dbReference type="Pfam" id="PF00665">
    <property type="entry name" value="rve"/>
    <property type="match status" value="1"/>
</dbReference>
<dbReference type="InterPro" id="IPR012337">
    <property type="entry name" value="RNaseH-like_sf"/>
</dbReference>
<gene>
    <name evidence="7" type="ORF">LC_TR2658_c1_g1_i1_g.9625</name>
</gene>
<sequence>MENSKSIVLPVTLKGGENYLLWSRTAKTALSGRGLWSQIEPPETFPEAAGALAVSTEKKLQEDQAVLSILQNSIDLPVLEAYSYCETSKELWDTLKNVFGNISNLTRVFEVKRAINNLSQEDMEFNKYFGKFRSLWAELEMLRPATTTTATLNERREQDKVFALLMGLNPAYNDLIKHILRADKLPSLDEVCAQIQREQGSIGLFGGKGGDLVMANKAEQVHKAELPTANKSSYFRGGERPAIACDHCKRTGHTKDRCYFLHPHLKPLPSSSTYKWRDWKDKKANRAPSSSGEHYERAGSAQKSNDGESTALAASTQFVKKSDLDALIKSLKESGNIITPFSYHAHSSLDSNKLVEATKPLIVDSGASHHMISDSNLISNIKPALGDVVIANGDRIPIKGIGNLRLFDKESKALYMPSFTSNLLSVKRTTSDLNCYAIFAPNAVFFQDIETSEMLGKGKIENDLYVLEDTKKSSQLSCSFSSVIPIVAEAKNAIWHARLGHPHYRALKLMLPNVSFDNDSCEACILGKHCKTVFPNSSTIYDHCFDLIHSDVWTSPCLSRENHKYFVTFIDEKSKYTWVTLLPSKDRVLEAFINFQSYVSNHYNAKIKTLRSDNGGEYTSQAFKQYLNKNGIIHQTSCPYTPQQNGVAERKNRHLMEVARAMMFHTNVPKRFWGDAVVTACYLINRIPTKILQDSSPFEVLNKTQPPIDYLRVFGCVCYVLVPGEQRNKLDAKSTKGMFIGYSINQKGYKCYIPETRRVLVSRDVKFIESRGYYGEKNWEDLRDLPHSTSDRATTLRVLLENLRDGVPLDSHANTQTPDPPISPPAPQAAEQVVEPLSSETEQEHAPDTEESNDHHSHTENESQSSSVEPPVLRRSSRIRHPSKWVNTKVYYNNQAEAHPIQATCSMAFIPAAHQAFICALDAGVIPQSYAEAMENQAWVDAVDNEARAMIKNHTWDEADLPKGKKAVSSKWVFTIKYLSSGDIERHKARLVARGFTQTYGLDYLDTFAPVAKLHTVRVLLALATNLGWDLWQMDVKNAFLQGDLDEEVYMTPPPGIIITPGKVLRLRKAIYGLKQSPRAWYQKLSSTLRDRGFRRSESDHTLFTLHNQEGIIVVLIYVDDIIISGNNKVGIQSTKDYLHSVFEIKDLGALKYFLGIEVCRSEEGLFLSQRKYILDLLRETGTMEAKPAPTPLEDQYKAHQQGENEANVPFHDAKLYRRIVGKLIYLTLTRPDLCFAVNQVSQFMQAPLECHWIMVDRILRYIRGTSDQGIWMGCNGSTDLVGYCDADYAGDRGDRRSTTGYCTFIGGNLVTWKSKKQKVVSCSSCEAEYRAMRRLTTELMWLKMLLKDLGVETTKPITMHCDNQAAIHIASNSVFHERTKHIEVDCHKVREQMELGVILPCYTKSADQLADIFTKASSAKTCESMHTRLGLLSLSRP</sequence>
<evidence type="ECO:0000256" key="3">
    <source>
        <dbReference type="ARBA" id="ARBA00022750"/>
    </source>
</evidence>
<evidence type="ECO:0000256" key="5">
    <source>
        <dbReference type="SAM" id="MobiDB-lite"/>
    </source>
</evidence>
<dbReference type="InterPro" id="IPR001584">
    <property type="entry name" value="Integrase_cat-core"/>
</dbReference>
<feature type="domain" description="Integrase catalytic" evidence="6">
    <location>
        <begin position="531"/>
        <end position="705"/>
    </location>
</feature>
<dbReference type="SUPFAM" id="SSF53098">
    <property type="entry name" value="Ribonuclease H-like"/>
    <property type="match status" value="1"/>
</dbReference>
<proteinExistence type="predicted"/>
<evidence type="ECO:0000256" key="1">
    <source>
        <dbReference type="ARBA" id="ARBA00022670"/>
    </source>
</evidence>
<dbReference type="Pfam" id="PF22936">
    <property type="entry name" value="Pol_BBD"/>
    <property type="match status" value="1"/>
</dbReference>
<dbReference type="CDD" id="cd09272">
    <property type="entry name" value="RNase_HI_RT_Ty1"/>
    <property type="match status" value="1"/>
</dbReference>